<dbReference type="RefSeq" id="XP_058307074.1">
    <property type="nucleotide sequence ID" value="XM_058454825.1"/>
</dbReference>
<dbReference type="AlphaFoldDB" id="A0A9W9JRI3"/>
<evidence type="ECO:0000313" key="3">
    <source>
        <dbReference type="Proteomes" id="UP001150904"/>
    </source>
</evidence>
<keyword evidence="3" id="KW-1185">Reference proteome</keyword>
<gene>
    <name evidence="2" type="ORF">N7498_007763</name>
</gene>
<dbReference type="OrthoDB" id="5054768at2759"/>
<feature type="chain" id="PRO_5040775662" evidence="1">
    <location>
        <begin position="22"/>
        <end position="334"/>
    </location>
</feature>
<sequence>MRGSRYIQLAVASLWTTRAQAANDTSYDPSLNFRPNNVTENGLYHWIGSYYNGTTRIEFTPFGGLSSDDADDEFWESCPKLRGKTITTNYNTLLAVTESGEYNLGNNPINAYLTTWAPDFNFNSLLETETMAVMPINYALFSANPMYTFDDILYVKNNFNFTLAATKAAPYNLSSTLSEYYGDGALDFNMTSCDGKDTVEWGGYLINELWWKRPSYNHSYPDPVLSLQFDGQTANLTVDGYYLAEPKPAGHNTFDTVNVEVPGTMKISFLGRIDSYHSDVLVNDSSTPTWKRSVGFNNNTLNVGDTSSSGAPSQQFGTWGIALGALISLATLYI</sequence>
<comment type="caution">
    <text evidence="2">The sequence shown here is derived from an EMBL/GenBank/DDBJ whole genome shotgun (WGS) entry which is preliminary data.</text>
</comment>
<feature type="signal peptide" evidence="1">
    <location>
        <begin position="1"/>
        <end position="21"/>
    </location>
</feature>
<dbReference type="EMBL" id="JAPQKR010000014">
    <property type="protein sequence ID" value="KAJ5198646.1"/>
    <property type="molecule type" value="Genomic_DNA"/>
</dbReference>
<protein>
    <submittedName>
        <fullName evidence="2">Uncharacterized protein</fullName>
    </submittedName>
</protein>
<dbReference type="GeneID" id="83182126"/>
<reference evidence="2" key="2">
    <citation type="journal article" date="2023" name="IMA Fungus">
        <title>Comparative genomic study of the Penicillium genus elucidates a diverse pangenome and 15 lateral gene transfer events.</title>
        <authorList>
            <person name="Petersen C."/>
            <person name="Sorensen T."/>
            <person name="Nielsen M.R."/>
            <person name="Sondergaard T.E."/>
            <person name="Sorensen J.L."/>
            <person name="Fitzpatrick D.A."/>
            <person name="Frisvad J.C."/>
            <person name="Nielsen K.L."/>
        </authorList>
    </citation>
    <scope>NUCLEOTIDE SEQUENCE</scope>
    <source>
        <strain evidence="2">IBT 15544</strain>
    </source>
</reference>
<reference evidence="2" key="1">
    <citation type="submission" date="2022-12" db="EMBL/GenBank/DDBJ databases">
        <authorList>
            <person name="Petersen C."/>
        </authorList>
    </citation>
    <scope>NUCLEOTIDE SEQUENCE</scope>
    <source>
        <strain evidence="2">IBT 15544</strain>
    </source>
</reference>
<evidence type="ECO:0000313" key="2">
    <source>
        <dbReference type="EMBL" id="KAJ5198646.1"/>
    </source>
</evidence>
<dbReference type="Proteomes" id="UP001150904">
    <property type="component" value="Unassembled WGS sequence"/>
</dbReference>
<proteinExistence type="predicted"/>
<accession>A0A9W9JRI3</accession>
<evidence type="ECO:0000256" key="1">
    <source>
        <dbReference type="SAM" id="SignalP"/>
    </source>
</evidence>
<keyword evidence="1" id="KW-0732">Signal</keyword>
<organism evidence="2 3">
    <name type="scientific">Penicillium cinerascens</name>
    <dbReference type="NCBI Taxonomy" id="70096"/>
    <lineage>
        <taxon>Eukaryota</taxon>
        <taxon>Fungi</taxon>
        <taxon>Dikarya</taxon>
        <taxon>Ascomycota</taxon>
        <taxon>Pezizomycotina</taxon>
        <taxon>Eurotiomycetes</taxon>
        <taxon>Eurotiomycetidae</taxon>
        <taxon>Eurotiales</taxon>
        <taxon>Aspergillaceae</taxon>
        <taxon>Penicillium</taxon>
    </lineage>
</organism>
<name>A0A9W9JRI3_9EURO</name>